<proteinExistence type="predicted"/>
<organism evidence="1 2">
    <name type="scientific">Aristolochia fimbriata</name>
    <name type="common">White veined hardy Dutchman's pipe vine</name>
    <dbReference type="NCBI Taxonomy" id="158543"/>
    <lineage>
        <taxon>Eukaryota</taxon>
        <taxon>Viridiplantae</taxon>
        <taxon>Streptophyta</taxon>
        <taxon>Embryophyta</taxon>
        <taxon>Tracheophyta</taxon>
        <taxon>Spermatophyta</taxon>
        <taxon>Magnoliopsida</taxon>
        <taxon>Magnoliidae</taxon>
        <taxon>Piperales</taxon>
        <taxon>Aristolochiaceae</taxon>
        <taxon>Aristolochia</taxon>
    </lineage>
</organism>
<protein>
    <submittedName>
        <fullName evidence="1">Uncharacterized protein</fullName>
    </submittedName>
</protein>
<comment type="caution">
    <text evidence="1">The sequence shown here is derived from an EMBL/GenBank/DDBJ whole genome shotgun (WGS) entry which is preliminary data.</text>
</comment>
<dbReference type="Proteomes" id="UP000825729">
    <property type="component" value="Unassembled WGS sequence"/>
</dbReference>
<reference evidence="1 2" key="1">
    <citation type="submission" date="2021-07" db="EMBL/GenBank/DDBJ databases">
        <title>The Aristolochia fimbriata genome: insights into angiosperm evolution, floral development and chemical biosynthesis.</title>
        <authorList>
            <person name="Jiao Y."/>
        </authorList>
    </citation>
    <scope>NUCLEOTIDE SEQUENCE [LARGE SCALE GENOMIC DNA]</scope>
    <source>
        <strain evidence="1">IBCAS-2021</strain>
        <tissue evidence="1">Leaf</tissue>
    </source>
</reference>
<name>A0AAV7EXU5_ARIFI</name>
<dbReference type="EMBL" id="JAINDJ010000003">
    <property type="protein sequence ID" value="KAG9453638.1"/>
    <property type="molecule type" value="Genomic_DNA"/>
</dbReference>
<evidence type="ECO:0000313" key="1">
    <source>
        <dbReference type="EMBL" id="KAG9453638.1"/>
    </source>
</evidence>
<gene>
    <name evidence="1" type="ORF">H6P81_006542</name>
</gene>
<evidence type="ECO:0000313" key="2">
    <source>
        <dbReference type="Proteomes" id="UP000825729"/>
    </source>
</evidence>
<keyword evidence="2" id="KW-1185">Reference proteome</keyword>
<sequence length="203" mass="22270">MYFLHPADSKNPNVLNWLAKEEAAAEKQGFTALSFHCCQVAVRRFDCIVQCRKWSSDTGNVNHGGGLPPHPRRLRTEKPEFLCASWVQRSGMTLAPVSELGRLDRVRSCDRLGHFDRVTSAVSVGLTRQFWPSPLGSLARVHSAALPESTRLPCPSPLGCLARVHSAAMPESTRLPCPSPLGCLARVHSAALPESTRLPKLNK</sequence>
<dbReference type="AlphaFoldDB" id="A0AAV7EXU5"/>
<accession>A0AAV7EXU5</accession>